<dbReference type="RefSeq" id="WP_379981948.1">
    <property type="nucleotide sequence ID" value="NZ_JBHSFV010000014.1"/>
</dbReference>
<evidence type="ECO:0000259" key="3">
    <source>
        <dbReference type="Pfam" id="PF02581"/>
    </source>
</evidence>
<dbReference type="SUPFAM" id="SSF51391">
    <property type="entry name" value="Thiamin phosphate synthase"/>
    <property type="match status" value="1"/>
</dbReference>
<keyword evidence="5" id="KW-1185">Reference proteome</keyword>
<protein>
    <submittedName>
        <fullName evidence="4">Thiamine phosphate synthase</fullName>
    </submittedName>
</protein>
<evidence type="ECO:0000256" key="1">
    <source>
        <dbReference type="ARBA" id="ARBA00004948"/>
    </source>
</evidence>
<keyword evidence="2" id="KW-0784">Thiamine biosynthesis</keyword>
<dbReference type="Proteomes" id="UP001596043">
    <property type="component" value="Unassembled WGS sequence"/>
</dbReference>
<feature type="domain" description="Thiamine phosphate synthase/TenI" evidence="3">
    <location>
        <begin position="8"/>
        <end position="106"/>
    </location>
</feature>
<dbReference type="PANTHER" id="PTHR20857:SF15">
    <property type="entry name" value="THIAMINE-PHOSPHATE SYNTHASE"/>
    <property type="match status" value="1"/>
</dbReference>
<dbReference type="InterPro" id="IPR022998">
    <property type="entry name" value="ThiamineP_synth_TenI"/>
</dbReference>
<dbReference type="Gene3D" id="3.20.20.70">
    <property type="entry name" value="Aldolase class I"/>
    <property type="match status" value="1"/>
</dbReference>
<evidence type="ECO:0000313" key="4">
    <source>
        <dbReference type="EMBL" id="MFC4636067.1"/>
    </source>
</evidence>
<dbReference type="PANTHER" id="PTHR20857">
    <property type="entry name" value="THIAMINE-PHOSPHATE PYROPHOSPHORYLASE"/>
    <property type="match status" value="1"/>
</dbReference>
<comment type="pathway">
    <text evidence="1">Cofactor biosynthesis; thiamine diphosphate biosynthesis.</text>
</comment>
<sequence length="133" mass="14300">MGTLSRSDNNAEVYAEYIEQMIGGSAHTLQDCEALLEKQADYICLGPFRAAASNHTAVTLGIQGYTAITDLLHSETPILAMGDITITDVAALLDAGISGLAVSEAITRDFNSIKVFHQLLKASSTQEQRHSFK</sequence>
<dbReference type="CDD" id="cd00564">
    <property type="entry name" value="TMP_TenI"/>
    <property type="match status" value="1"/>
</dbReference>
<dbReference type="InterPro" id="IPR036206">
    <property type="entry name" value="ThiamineP_synth_sf"/>
</dbReference>
<organism evidence="4 5">
    <name type="scientific">Dokdonia ponticola</name>
    <dbReference type="NCBI Taxonomy" id="2041041"/>
    <lineage>
        <taxon>Bacteria</taxon>
        <taxon>Pseudomonadati</taxon>
        <taxon>Bacteroidota</taxon>
        <taxon>Flavobacteriia</taxon>
        <taxon>Flavobacteriales</taxon>
        <taxon>Flavobacteriaceae</taxon>
        <taxon>Dokdonia</taxon>
    </lineage>
</organism>
<evidence type="ECO:0000313" key="5">
    <source>
        <dbReference type="Proteomes" id="UP001596043"/>
    </source>
</evidence>
<dbReference type="Pfam" id="PF02581">
    <property type="entry name" value="TMP-TENI"/>
    <property type="match status" value="1"/>
</dbReference>
<dbReference type="EMBL" id="JBHSFV010000014">
    <property type="protein sequence ID" value="MFC4636067.1"/>
    <property type="molecule type" value="Genomic_DNA"/>
</dbReference>
<accession>A0ABV9I0Y8</accession>
<reference evidence="5" key="1">
    <citation type="journal article" date="2019" name="Int. J. Syst. Evol. Microbiol.">
        <title>The Global Catalogue of Microorganisms (GCM) 10K type strain sequencing project: providing services to taxonomists for standard genome sequencing and annotation.</title>
        <authorList>
            <consortium name="The Broad Institute Genomics Platform"/>
            <consortium name="The Broad Institute Genome Sequencing Center for Infectious Disease"/>
            <person name="Wu L."/>
            <person name="Ma J."/>
        </authorList>
    </citation>
    <scope>NUCLEOTIDE SEQUENCE [LARGE SCALE GENOMIC DNA]</scope>
    <source>
        <strain evidence="5">YJ-61-S</strain>
    </source>
</reference>
<name>A0ABV9I0Y8_9FLAO</name>
<dbReference type="InterPro" id="IPR013785">
    <property type="entry name" value="Aldolase_TIM"/>
</dbReference>
<comment type="caution">
    <text evidence="4">The sequence shown here is derived from an EMBL/GenBank/DDBJ whole genome shotgun (WGS) entry which is preliminary data.</text>
</comment>
<evidence type="ECO:0000256" key="2">
    <source>
        <dbReference type="ARBA" id="ARBA00022977"/>
    </source>
</evidence>
<gene>
    <name evidence="4" type="ORF">ACFO3O_19310</name>
</gene>
<proteinExistence type="predicted"/>